<dbReference type="PANTHER" id="PTHR36154:SF1">
    <property type="entry name" value="DNA-BINDING TRANSCRIPTIONAL ACTIVATOR ALPA"/>
    <property type="match status" value="1"/>
</dbReference>
<dbReference type="InterPro" id="IPR010260">
    <property type="entry name" value="AlpA"/>
</dbReference>
<gene>
    <name evidence="1" type="ORF">PCL1606_12840</name>
</gene>
<accession>A0A0D5XVM7</accession>
<evidence type="ECO:0000313" key="2">
    <source>
        <dbReference type="Proteomes" id="UP000032748"/>
    </source>
</evidence>
<dbReference type="OrthoDB" id="8455288at2"/>
<evidence type="ECO:0000313" key="1">
    <source>
        <dbReference type="EMBL" id="AKA22739.1"/>
    </source>
</evidence>
<name>A0A0D5XVM7_9PSED</name>
<sequence length="74" mass="8267">MANPTNTTPPARRFIKRQDVESITGLSCTEIYRRIAAGAFPKQVTLGPKSVVWIEAEIYAWCDEQIAASRDEVV</sequence>
<dbReference type="PATRIC" id="fig|587753.10.peg.1277"/>
<protein>
    <submittedName>
        <fullName evidence="1">Prophage CP4-57 regulatory protein</fullName>
    </submittedName>
</protein>
<reference evidence="1 2" key="1">
    <citation type="journal article" date="2015" name="Mol. Plant Microbe Interact.">
        <title>Comparative Genomic Analysis of Pseudomonas chlororaphis PCL1606 Reveals New Insight into Antifungal Compounds Involved in Biocontrol.</title>
        <authorList>
            <person name="Calderon C.E."/>
            <person name="Ramos C."/>
            <person name="de Vicente A."/>
            <person name="Cazorla F.M."/>
        </authorList>
    </citation>
    <scope>NUCLEOTIDE SEQUENCE [LARGE SCALE GENOMIC DNA]</scope>
    <source>
        <strain evidence="1 2">PCL1606</strain>
    </source>
</reference>
<dbReference type="PANTHER" id="PTHR36154">
    <property type="entry name" value="DNA-BINDING TRANSCRIPTIONAL ACTIVATOR ALPA"/>
    <property type="match status" value="1"/>
</dbReference>
<dbReference type="EMBL" id="CP011110">
    <property type="protein sequence ID" value="AKA22739.1"/>
    <property type="molecule type" value="Genomic_DNA"/>
</dbReference>
<dbReference type="Pfam" id="PF05930">
    <property type="entry name" value="Phage_AlpA"/>
    <property type="match status" value="1"/>
</dbReference>
<proteinExistence type="predicted"/>
<dbReference type="KEGG" id="pcz:PCL1606_12840"/>
<dbReference type="Gene3D" id="1.10.238.160">
    <property type="match status" value="1"/>
</dbReference>
<dbReference type="RefSeq" id="WP_045881483.1">
    <property type="nucleotide sequence ID" value="NZ_CP011110.1"/>
</dbReference>
<organism evidence="1 2">
    <name type="scientific">Pseudomonas chlororaphis</name>
    <dbReference type="NCBI Taxonomy" id="587753"/>
    <lineage>
        <taxon>Bacteria</taxon>
        <taxon>Pseudomonadati</taxon>
        <taxon>Pseudomonadota</taxon>
        <taxon>Gammaproteobacteria</taxon>
        <taxon>Pseudomonadales</taxon>
        <taxon>Pseudomonadaceae</taxon>
        <taxon>Pseudomonas</taxon>
    </lineage>
</organism>
<dbReference type="InterPro" id="IPR052931">
    <property type="entry name" value="Prophage_regulatory_activator"/>
</dbReference>
<dbReference type="AlphaFoldDB" id="A0A0D5XVM7"/>
<dbReference type="Proteomes" id="UP000032748">
    <property type="component" value="Chromosome"/>
</dbReference>